<dbReference type="GO" id="GO:0005886">
    <property type="term" value="C:plasma membrane"/>
    <property type="evidence" value="ECO:0007669"/>
    <property type="project" value="UniProtKB-SubCell"/>
</dbReference>
<dbReference type="Gene3D" id="3.30.565.10">
    <property type="entry name" value="Histidine kinase-like ATPase, C-terminal domain"/>
    <property type="match status" value="1"/>
</dbReference>
<evidence type="ECO:0000256" key="10">
    <source>
        <dbReference type="ARBA" id="ARBA00023012"/>
    </source>
</evidence>
<dbReference type="PROSITE" id="PS50109">
    <property type="entry name" value="HIS_KIN"/>
    <property type="match status" value="1"/>
</dbReference>
<dbReference type="InterPro" id="IPR005467">
    <property type="entry name" value="His_kinase_dom"/>
</dbReference>
<comment type="subcellular location">
    <subcellularLocation>
        <location evidence="2">Cell membrane</location>
        <topology evidence="2">Multi-pass membrane protein</topology>
    </subcellularLocation>
</comment>
<dbReference type="EC" id="2.7.13.3" evidence="3"/>
<keyword evidence="8" id="KW-0418">Kinase</keyword>
<dbReference type="AlphaFoldDB" id="A0A844GJG9"/>
<proteinExistence type="predicted"/>
<feature type="domain" description="HAMP" evidence="14">
    <location>
        <begin position="334"/>
        <end position="387"/>
    </location>
</feature>
<dbReference type="SUPFAM" id="SSF158472">
    <property type="entry name" value="HAMP domain-like"/>
    <property type="match status" value="1"/>
</dbReference>
<dbReference type="GO" id="GO:0000155">
    <property type="term" value="F:phosphorelay sensor kinase activity"/>
    <property type="evidence" value="ECO:0007669"/>
    <property type="project" value="InterPro"/>
</dbReference>
<sequence length="608" mass="69180">MKLKGITGRIPSKFKSIQSSIFCAVSVLVLSAVLVVTLVSLRYTNSSIYENSVMYTQTIIKQLNQNIDSYISYMDNIASLIAGSGDAYKYLYSSNGRGAIENENYSEYRHRLVEQFKTILKGRPDIRNIGIVREDKNSPLLFDNGLSVRNPYLDLATQPWYRDAVGKFDEYNLTSSHVQHVIKGERPWVITLSRGIHNYTGQGADDGVVFIDLNYSAISELCAQSSMGDKGYVFILDQDGNIVYHPQQQQLYNELQTENISLVMNAESDIVTAESGDDEKIYALSRSKTTGWTIVGCMNMSELLRNSRQTRSIYVLVAMGLIIVALLISSIIAKNITLPIQKLRDSMKSVQKGNFHIEDIEVISDNEIGSLTRSFNVMTHRIQDLMEQNVKEQEQKRKIELKALQSQINPHFLYNTLDSIIWMAEGKKNEEVVIMTASLARLLRQSISNEEELVTIGQEVEYVRSYLTIQKMRYKDKLEFKIDVDPYITHVPIIRLVLQPIVENAIYHGLKYKDSRGLLTVHGYRKDENVVIDIIDDGVGMDEETLKHIYDKHKVNYHSNGVGVYNVQQRLVLYYGKDYGIIYHSEKGKGTTASVVIPGKQEEFHEKS</sequence>
<dbReference type="InterPro" id="IPR010559">
    <property type="entry name" value="Sig_transdc_His_kin_internal"/>
</dbReference>
<dbReference type="Gene3D" id="6.10.340.10">
    <property type="match status" value="1"/>
</dbReference>
<dbReference type="Pfam" id="PF00672">
    <property type="entry name" value="HAMP"/>
    <property type="match status" value="1"/>
</dbReference>
<evidence type="ECO:0000259" key="13">
    <source>
        <dbReference type="PROSITE" id="PS50109"/>
    </source>
</evidence>
<evidence type="ECO:0000256" key="9">
    <source>
        <dbReference type="ARBA" id="ARBA00022989"/>
    </source>
</evidence>
<evidence type="ECO:0000256" key="11">
    <source>
        <dbReference type="ARBA" id="ARBA00023136"/>
    </source>
</evidence>
<keyword evidence="11 12" id="KW-0472">Membrane</keyword>
<evidence type="ECO:0000256" key="5">
    <source>
        <dbReference type="ARBA" id="ARBA00022553"/>
    </source>
</evidence>
<dbReference type="Pfam" id="PF06580">
    <property type="entry name" value="His_kinase"/>
    <property type="match status" value="1"/>
</dbReference>
<feature type="transmembrane region" description="Helical" evidence="12">
    <location>
        <begin position="313"/>
        <end position="333"/>
    </location>
</feature>
<dbReference type="Pfam" id="PF02743">
    <property type="entry name" value="dCache_1"/>
    <property type="match status" value="1"/>
</dbReference>
<dbReference type="PANTHER" id="PTHR34220:SF7">
    <property type="entry name" value="SENSOR HISTIDINE KINASE YPDA"/>
    <property type="match status" value="1"/>
</dbReference>
<dbReference type="InterPro" id="IPR004358">
    <property type="entry name" value="Sig_transdc_His_kin-like_C"/>
</dbReference>
<keyword evidence="6" id="KW-0808">Transferase</keyword>
<evidence type="ECO:0000313" key="15">
    <source>
        <dbReference type="EMBL" id="MTD60214.1"/>
    </source>
</evidence>
<dbReference type="Gene3D" id="3.30.450.20">
    <property type="entry name" value="PAS domain"/>
    <property type="match status" value="1"/>
</dbReference>
<evidence type="ECO:0000256" key="1">
    <source>
        <dbReference type="ARBA" id="ARBA00000085"/>
    </source>
</evidence>
<evidence type="ECO:0000256" key="8">
    <source>
        <dbReference type="ARBA" id="ARBA00022777"/>
    </source>
</evidence>
<evidence type="ECO:0000256" key="4">
    <source>
        <dbReference type="ARBA" id="ARBA00022475"/>
    </source>
</evidence>
<dbReference type="InterPro" id="IPR050640">
    <property type="entry name" value="Bact_2-comp_sensor_kinase"/>
</dbReference>
<dbReference type="Proteomes" id="UP000437824">
    <property type="component" value="Unassembled WGS sequence"/>
</dbReference>
<dbReference type="PANTHER" id="PTHR34220">
    <property type="entry name" value="SENSOR HISTIDINE KINASE YPDA"/>
    <property type="match status" value="1"/>
</dbReference>
<dbReference type="CDD" id="cd18773">
    <property type="entry name" value="PDC1_HK_sensor"/>
    <property type="match status" value="1"/>
</dbReference>
<keyword evidence="5" id="KW-0597">Phosphoprotein</keyword>
<evidence type="ECO:0000256" key="7">
    <source>
        <dbReference type="ARBA" id="ARBA00022692"/>
    </source>
</evidence>
<accession>A0A844GJG9</accession>
<feature type="transmembrane region" description="Helical" evidence="12">
    <location>
        <begin position="21"/>
        <end position="43"/>
    </location>
</feature>
<dbReference type="InterPro" id="IPR033479">
    <property type="entry name" value="dCache_1"/>
</dbReference>
<keyword evidence="9 12" id="KW-1133">Transmembrane helix</keyword>
<dbReference type="CDD" id="cd12912">
    <property type="entry name" value="PDC2_MCP_like"/>
    <property type="match status" value="1"/>
</dbReference>
<dbReference type="SUPFAM" id="SSF55874">
    <property type="entry name" value="ATPase domain of HSP90 chaperone/DNA topoisomerase II/histidine kinase"/>
    <property type="match status" value="1"/>
</dbReference>
<protein>
    <recommendedName>
        <fullName evidence="3">histidine kinase</fullName>
        <ecNumber evidence="3">2.7.13.3</ecNumber>
    </recommendedName>
</protein>
<dbReference type="InterPro" id="IPR003594">
    <property type="entry name" value="HATPase_dom"/>
</dbReference>
<evidence type="ECO:0000256" key="3">
    <source>
        <dbReference type="ARBA" id="ARBA00012438"/>
    </source>
</evidence>
<evidence type="ECO:0000256" key="12">
    <source>
        <dbReference type="SAM" id="Phobius"/>
    </source>
</evidence>
<comment type="caution">
    <text evidence="15">The sequence shown here is derived from an EMBL/GenBank/DDBJ whole genome shotgun (WGS) entry which is preliminary data.</text>
</comment>
<keyword evidence="4" id="KW-1003">Cell membrane</keyword>
<dbReference type="PRINTS" id="PR00344">
    <property type="entry name" value="BCTRLSENSOR"/>
</dbReference>
<dbReference type="SMART" id="SM00304">
    <property type="entry name" value="HAMP"/>
    <property type="match status" value="1"/>
</dbReference>
<dbReference type="RefSeq" id="WP_154779644.1">
    <property type="nucleotide sequence ID" value="NZ_WMBC01000001.1"/>
</dbReference>
<keyword evidence="7 12" id="KW-0812">Transmembrane</keyword>
<comment type="catalytic activity">
    <reaction evidence="1">
        <text>ATP + protein L-histidine = ADP + protein N-phospho-L-histidine.</text>
        <dbReference type="EC" id="2.7.13.3"/>
    </reaction>
</comment>
<evidence type="ECO:0000256" key="6">
    <source>
        <dbReference type="ARBA" id="ARBA00022679"/>
    </source>
</evidence>
<dbReference type="CDD" id="cd06225">
    <property type="entry name" value="HAMP"/>
    <property type="match status" value="1"/>
</dbReference>
<gene>
    <name evidence="15" type="ORF">GKZ57_02770</name>
</gene>
<dbReference type="PROSITE" id="PS50885">
    <property type="entry name" value="HAMP"/>
    <property type="match status" value="1"/>
</dbReference>
<name>A0A844GJG9_9FIRM</name>
<evidence type="ECO:0000313" key="16">
    <source>
        <dbReference type="Proteomes" id="UP000437824"/>
    </source>
</evidence>
<keyword evidence="10" id="KW-0902">Two-component regulatory system</keyword>
<dbReference type="InterPro" id="IPR003660">
    <property type="entry name" value="HAMP_dom"/>
</dbReference>
<evidence type="ECO:0000256" key="2">
    <source>
        <dbReference type="ARBA" id="ARBA00004651"/>
    </source>
</evidence>
<dbReference type="Pfam" id="PF02518">
    <property type="entry name" value="HATPase_c"/>
    <property type="match status" value="1"/>
</dbReference>
<feature type="domain" description="Histidine kinase" evidence="13">
    <location>
        <begin position="408"/>
        <end position="601"/>
    </location>
</feature>
<evidence type="ECO:0000259" key="14">
    <source>
        <dbReference type="PROSITE" id="PS50885"/>
    </source>
</evidence>
<dbReference type="EMBL" id="WMBC01000001">
    <property type="protein sequence ID" value="MTD60214.1"/>
    <property type="molecule type" value="Genomic_DNA"/>
</dbReference>
<reference evidence="15 16" key="1">
    <citation type="submission" date="2019-11" db="EMBL/GenBank/DDBJ databases">
        <title>Draft genome sequence of Blautia luti DSM 14534T, isolated from human stool.</title>
        <authorList>
            <person name="Ortiz R."/>
            <person name="Melis-Arcos F."/>
            <person name="Covarrubias P."/>
            <person name="Cardenas J.P."/>
            <person name="Perez-Donoso J."/>
            <person name="Almonacid D."/>
        </authorList>
    </citation>
    <scope>NUCLEOTIDE SEQUENCE [LARGE SCALE GENOMIC DNA]</scope>
    <source>
        <strain evidence="15 16">DSM 14534</strain>
    </source>
</reference>
<organism evidence="15 16">
    <name type="scientific">Blautia luti DSM 14534 = JCM 17040</name>
    <dbReference type="NCBI Taxonomy" id="649762"/>
    <lineage>
        <taxon>Bacteria</taxon>
        <taxon>Bacillati</taxon>
        <taxon>Bacillota</taxon>
        <taxon>Clostridia</taxon>
        <taxon>Lachnospirales</taxon>
        <taxon>Lachnospiraceae</taxon>
        <taxon>Blautia</taxon>
    </lineage>
</organism>
<dbReference type="SMART" id="SM00387">
    <property type="entry name" value="HATPase_c"/>
    <property type="match status" value="1"/>
</dbReference>
<dbReference type="InterPro" id="IPR036890">
    <property type="entry name" value="HATPase_C_sf"/>
</dbReference>